<evidence type="ECO:0000313" key="1">
    <source>
        <dbReference type="EMBL" id="KZE19717.1"/>
    </source>
</evidence>
<reference evidence="2" key="1">
    <citation type="submission" date="2016-01" db="EMBL/GenBank/DDBJ databases">
        <title>Draft genome of Chromobacterium sp. F49.</title>
        <authorList>
            <person name="Hong K.W."/>
        </authorList>
    </citation>
    <scope>NUCLEOTIDE SEQUENCE [LARGE SCALE GENOMIC DNA]</scope>
    <source>
        <strain evidence="2">M40</strain>
    </source>
</reference>
<accession>A0AB34XTF8</accession>
<dbReference type="AlphaFoldDB" id="A0AB34XTF8"/>
<protein>
    <submittedName>
        <fullName evidence="1">Uncharacterized protein</fullName>
    </submittedName>
</protein>
<evidence type="ECO:0000313" key="2">
    <source>
        <dbReference type="Proteomes" id="UP000076612"/>
    </source>
</evidence>
<gene>
    <name evidence="1" type="ORF">AVW13_11360</name>
</gene>
<name>A0AB34XTF8_9MICO</name>
<sequence length="201" mass="23092">MWLCMPCHYKIDADEDAFPTEVLVAWKRDHEKRVSGLVGLDLEQSLLRLAEVRFSHDLARDLLQWLDGHRFMYFEEEREFPDQVWGAVQDLRWKISNLRGRVTDPESPLGAVLAAIDDAVHEFVIALSDIRVTEIKVTSGYPEFERFSKALGILRAQILAVAAPLARQEGFRFQRIPEYLMPKSESDAVEFRSGITFGGKR</sequence>
<organism evidence="1 2">
    <name type="scientific">Brevibacterium casei</name>
    <dbReference type="NCBI Taxonomy" id="33889"/>
    <lineage>
        <taxon>Bacteria</taxon>
        <taxon>Bacillati</taxon>
        <taxon>Actinomycetota</taxon>
        <taxon>Actinomycetes</taxon>
        <taxon>Micrococcales</taxon>
        <taxon>Brevibacteriaceae</taxon>
        <taxon>Brevibacterium</taxon>
    </lineage>
</organism>
<dbReference type="Proteomes" id="UP000076612">
    <property type="component" value="Unassembled WGS sequence"/>
</dbReference>
<dbReference type="EMBL" id="LQQR01000018">
    <property type="protein sequence ID" value="KZE19717.1"/>
    <property type="molecule type" value="Genomic_DNA"/>
</dbReference>
<comment type="caution">
    <text evidence="1">The sequence shown here is derived from an EMBL/GenBank/DDBJ whole genome shotgun (WGS) entry which is preliminary data.</text>
</comment>
<proteinExistence type="predicted"/>